<comment type="cofactor">
    <cofactor evidence="1">
        <name>pyridoxal 5'-phosphate</name>
        <dbReference type="ChEBI" id="CHEBI:597326"/>
    </cofactor>
</comment>
<keyword evidence="7" id="KW-1185">Reference proteome</keyword>
<dbReference type="Proteomes" id="UP001180840">
    <property type="component" value="Unassembled WGS sequence"/>
</dbReference>
<evidence type="ECO:0000259" key="5">
    <source>
        <dbReference type="Pfam" id="PF00155"/>
    </source>
</evidence>
<keyword evidence="4" id="KW-0663">Pyridoxal phosphate</keyword>
<feature type="domain" description="Aminotransferase class I/classII large" evidence="5">
    <location>
        <begin position="34"/>
        <end position="380"/>
    </location>
</feature>
<dbReference type="PANTHER" id="PTHR43807:SF20">
    <property type="entry name" value="FI04487P"/>
    <property type="match status" value="1"/>
</dbReference>
<organism evidence="6 7">
    <name type="scientific">Corynebacterium guangdongense</name>
    <dbReference type="NCBI Taxonomy" id="1783348"/>
    <lineage>
        <taxon>Bacteria</taxon>
        <taxon>Bacillati</taxon>
        <taxon>Actinomycetota</taxon>
        <taxon>Actinomycetes</taxon>
        <taxon>Mycobacteriales</taxon>
        <taxon>Corynebacteriaceae</taxon>
        <taxon>Corynebacterium</taxon>
    </lineage>
</organism>
<dbReference type="EMBL" id="JAVDXZ010000001">
    <property type="protein sequence ID" value="MDR7328774.1"/>
    <property type="molecule type" value="Genomic_DNA"/>
</dbReference>
<name>A0ABU1ZV16_9CORY</name>
<dbReference type="InterPro" id="IPR051326">
    <property type="entry name" value="Kynurenine-oxoglutarate_AT"/>
</dbReference>
<dbReference type="CDD" id="cd00609">
    <property type="entry name" value="AAT_like"/>
    <property type="match status" value="1"/>
</dbReference>
<evidence type="ECO:0000256" key="2">
    <source>
        <dbReference type="ARBA" id="ARBA00022576"/>
    </source>
</evidence>
<dbReference type="InterPro" id="IPR004839">
    <property type="entry name" value="Aminotransferase_I/II_large"/>
</dbReference>
<evidence type="ECO:0000256" key="4">
    <source>
        <dbReference type="ARBA" id="ARBA00022898"/>
    </source>
</evidence>
<dbReference type="GO" id="GO:0009016">
    <property type="term" value="F:succinyldiaminopimelate transaminase activity"/>
    <property type="evidence" value="ECO:0007669"/>
    <property type="project" value="UniProtKB-EC"/>
</dbReference>
<sequence length="384" mass="41524">MNRRLDDPGVARLSAFGDTIFATVSRLATEHGAVNLGQGFPDASGPPRMLEIAREEIAAGNNQYAPGRGMAVLRDAVSVQRDRDYGLTFDPDTEILVTVGATEGIAATVLGLVEPGEEVIVFEPYYDAYAAAIALAGARRVAVPLAADGDTWTIDADAFEAAITERTALVIINNPHNPTGSVLDLGEFARVCVKHDLLVLSDEAYEYLVYDGRTHLPVASFESMRERTVTVASAAKSFNVTGWKTGWAMAPAPLIDAVTAAKQYLSYVGVTPVQPAVAHGLLHEREWVRGMVASLQERRDLLSALLADAGLTAHPSFGTYFLLADTGAEDGEQWCTDLITDKGVAAIPVEVFTDDRGPWRSKVRFTFCKSEENIREAGRRLREV</sequence>
<keyword evidence="2 6" id="KW-0032">Aminotransferase</keyword>
<dbReference type="InterPro" id="IPR015424">
    <property type="entry name" value="PyrdxlP-dep_Trfase"/>
</dbReference>
<accession>A0ABU1ZV16</accession>
<dbReference type="SUPFAM" id="SSF53383">
    <property type="entry name" value="PLP-dependent transferases"/>
    <property type="match status" value="1"/>
</dbReference>
<gene>
    <name evidence="6" type="ORF">J2S39_000450</name>
</gene>
<evidence type="ECO:0000313" key="7">
    <source>
        <dbReference type="Proteomes" id="UP001180840"/>
    </source>
</evidence>
<evidence type="ECO:0000313" key="6">
    <source>
        <dbReference type="EMBL" id="MDR7328774.1"/>
    </source>
</evidence>
<evidence type="ECO:0000256" key="1">
    <source>
        <dbReference type="ARBA" id="ARBA00001933"/>
    </source>
</evidence>
<dbReference type="Pfam" id="PF00155">
    <property type="entry name" value="Aminotran_1_2"/>
    <property type="match status" value="1"/>
</dbReference>
<dbReference type="InterPro" id="IPR015421">
    <property type="entry name" value="PyrdxlP-dep_Trfase_major"/>
</dbReference>
<dbReference type="PANTHER" id="PTHR43807">
    <property type="entry name" value="FI04487P"/>
    <property type="match status" value="1"/>
</dbReference>
<reference evidence="6" key="1">
    <citation type="submission" date="2023-07" db="EMBL/GenBank/DDBJ databases">
        <title>Sequencing the genomes of 1000 actinobacteria strains.</title>
        <authorList>
            <person name="Klenk H.-P."/>
        </authorList>
    </citation>
    <scope>NUCLEOTIDE SEQUENCE</scope>
    <source>
        <strain evidence="6">DSM 107476</strain>
    </source>
</reference>
<evidence type="ECO:0000256" key="3">
    <source>
        <dbReference type="ARBA" id="ARBA00022679"/>
    </source>
</evidence>
<dbReference type="EC" id="2.6.1.17" evidence="6"/>
<dbReference type="RefSeq" id="WP_290197769.1">
    <property type="nucleotide sequence ID" value="NZ_CP047654.1"/>
</dbReference>
<dbReference type="NCBIfam" id="NF005855">
    <property type="entry name" value="PRK07777.1"/>
    <property type="match status" value="1"/>
</dbReference>
<keyword evidence="3 6" id="KW-0808">Transferase</keyword>
<comment type="caution">
    <text evidence="6">The sequence shown here is derived from an EMBL/GenBank/DDBJ whole genome shotgun (WGS) entry which is preliminary data.</text>
</comment>
<protein>
    <submittedName>
        <fullName evidence="6">N-succinyldiaminopimelate aminotransferase</fullName>
        <ecNumber evidence="6">2.6.1.17</ecNumber>
    </submittedName>
</protein>
<dbReference type="InterPro" id="IPR015422">
    <property type="entry name" value="PyrdxlP-dep_Trfase_small"/>
</dbReference>
<proteinExistence type="predicted"/>
<dbReference type="Gene3D" id="3.90.1150.10">
    <property type="entry name" value="Aspartate Aminotransferase, domain 1"/>
    <property type="match status" value="1"/>
</dbReference>
<dbReference type="Gene3D" id="3.40.640.10">
    <property type="entry name" value="Type I PLP-dependent aspartate aminotransferase-like (Major domain)"/>
    <property type="match status" value="1"/>
</dbReference>